<dbReference type="Pfam" id="PF00563">
    <property type="entry name" value="EAL"/>
    <property type="match status" value="1"/>
</dbReference>
<dbReference type="Gene3D" id="3.20.20.450">
    <property type="entry name" value="EAL domain"/>
    <property type="match status" value="1"/>
</dbReference>
<dbReference type="InterPro" id="IPR043128">
    <property type="entry name" value="Rev_trsase/Diguanyl_cyclase"/>
</dbReference>
<dbReference type="AlphaFoldDB" id="A0A170PMB3"/>
<protein>
    <submittedName>
        <fullName evidence="4">Diguanylate cyclase/phosphodiesterase (GGDEF &amp; EAL domains) with PAS/PAC sensor(S)</fullName>
    </submittedName>
</protein>
<dbReference type="InterPro" id="IPR001633">
    <property type="entry name" value="EAL_dom"/>
</dbReference>
<dbReference type="SUPFAM" id="SSF55073">
    <property type="entry name" value="Nucleotide cyclase"/>
    <property type="match status" value="1"/>
</dbReference>
<reference evidence="4" key="1">
    <citation type="submission" date="2015-10" db="EMBL/GenBank/DDBJ databases">
        <authorList>
            <person name="Gilbert D.G."/>
        </authorList>
    </citation>
    <scope>NUCLEOTIDE SEQUENCE</scope>
</reference>
<name>A0A170PMB3_9ZZZZ</name>
<dbReference type="NCBIfam" id="TIGR00254">
    <property type="entry name" value="GGDEF"/>
    <property type="match status" value="1"/>
</dbReference>
<proteinExistence type="predicted"/>
<dbReference type="InterPro" id="IPR050706">
    <property type="entry name" value="Cyclic-di-GMP_PDE-like"/>
</dbReference>
<dbReference type="SUPFAM" id="SSF141371">
    <property type="entry name" value="PilZ domain-like"/>
    <property type="match status" value="1"/>
</dbReference>
<dbReference type="SMART" id="SM00052">
    <property type="entry name" value="EAL"/>
    <property type="match status" value="1"/>
</dbReference>
<sequence length="1236" mass="139859">MAADLREHPRFTSQLNALLTLSDGRKFDCIVTDFSHSGMKLNWQHGSLKGTAGVHQLQLSLANPVNIAVEWVFQRNQVVGIKLHEPDDQLFLQLQEVNQSSRAGGGITNEQRETFKKLFVSEASRLIERLPRQWLPEFLEGTFDQANQARNTAEQQQWLKLEKQVKAQGDKFFQRFSQILTHQLKRWIDGEAKISDESEDYEGSIALSLVHQSDFEDWLLAKVTASHLQSHLNKESFELRQLLDTISSAPVENCFNPIGPNTVTEAFRDSVETIGLPHEARELAFDTFEHAALTLLTSTYQNVIRQINIPLTFRYRKPKQDERPQAATTASYAQTEQPTAGTANFVKEPQAPTNQYSAGNTDSASNKPSMADFQRHHEEARQAYENIQHLLSLRYQRSQPESEAPALPEAAPEQITDLVAVMSQVNALPDSHVLEELEHELARQDVSLPEDTRHAIDTIEHVTRDLLDNPQIADFIKPSISQLGWPLLHLMLNDATLLFNQDHPGRLVLNLLARLGHLTTTGQGKIQATLEELITPLTDDIQNNPQQLDELLESLQTMVGSAERKARKNAERVAQTAEGEYRLAMARRRIDALIGRDISGRTLPNCVVEWLREGWQQMLCLLLLREGPDSVRFKGAVKLYRQTLVLFNSNNTGRRELMLKFAPMMDLARQELDQLNGPLPRHDTWHKAILEAAEEHLSHGEVRETVDLPEFIEEQEDQQLQGKGARRARNLQMGDRLLIISNNQTVSIAWIAADMSRFACVNHSGMKIVDFTFNELAIALEDGSIKRLYEAEESAVDQSVDSLVQQIYKDLSEQANIDALTGLTNRQHFLYLLQEQLQQHLHSGVPQTLCMIDIDQFKLINKNYGVEGGDICLQAIATLIEDHDGDAICARIGSNEFAVLFPRHDIEQAEASTRLLRKTIEQFDIPTGESTFRVHVSMGLAELNADTTEAALLFEQAESACMLAKDRGGSRIVRYEFDDASRQRQDAFMQWGNKLNQALENEQLSVLCVPIKAIQERHKGHIQYEVVISIEDENGAQIPPLEYLQAAENYNRMYMLDRWIIEQMVQWLADNPETAATIQRFVLRLSGHAINDESLLAYIFEQAREKDVPVNKLCFELNETSAIKDLDDAADFMHEMRSLGCKFVLADFGTGQSSFRYLKALPVDFVKIDHNFIDGLNSSSADYALIKSIQEIAQFMAKKTIAEYSPNQSVWEILRGIGIDYSIASSDDHIALQDLA</sequence>
<dbReference type="CDD" id="cd01948">
    <property type="entry name" value="EAL"/>
    <property type="match status" value="1"/>
</dbReference>
<dbReference type="InterPro" id="IPR029787">
    <property type="entry name" value="Nucleotide_cyclase"/>
</dbReference>
<feature type="compositionally biased region" description="Polar residues" evidence="1">
    <location>
        <begin position="326"/>
        <end position="342"/>
    </location>
</feature>
<dbReference type="GO" id="GO:0071111">
    <property type="term" value="F:cyclic-guanylate-specific phosphodiesterase activity"/>
    <property type="evidence" value="ECO:0007669"/>
    <property type="project" value="InterPro"/>
</dbReference>
<feature type="domain" description="EAL" evidence="2">
    <location>
        <begin position="988"/>
        <end position="1236"/>
    </location>
</feature>
<dbReference type="PROSITE" id="PS50887">
    <property type="entry name" value="GGDEF"/>
    <property type="match status" value="1"/>
</dbReference>
<dbReference type="SUPFAM" id="SSF141868">
    <property type="entry name" value="EAL domain-like"/>
    <property type="match status" value="1"/>
</dbReference>
<accession>A0A170PMB3</accession>
<dbReference type="Pfam" id="PF00990">
    <property type="entry name" value="GGDEF"/>
    <property type="match status" value="1"/>
</dbReference>
<feature type="compositionally biased region" description="Polar residues" evidence="1">
    <location>
        <begin position="351"/>
        <end position="368"/>
    </location>
</feature>
<dbReference type="PANTHER" id="PTHR33121:SF23">
    <property type="entry name" value="CYCLIC DI-GMP PHOSPHODIESTERASE PDEB"/>
    <property type="match status" value="1"/>
</dbReference>
<dbReference type="Pfam" id="PF07793">
    <property type="entry name" value="DUF1631"/>
    <property type="match status" value="1"/>
</dbReference>
<dbReference type="Gene3D" id="3.30.70.270">
    <property type="match status" value="1"/>
</dbReference>
<dbReference type="InterPro" id="IPR035919">
    <property type="entry name" value="EAL_sf"/>
</dbReference>
<evidence type="ECO:0000259" key="2">
    <source>
        <dbReference type="PROSITE" id="PS50883"/>
    </source>
</evidence>
<dbReference type="PROSITE" id="PS50883">
    <property type="entry name" value="EAL"/>
    <property type="match status" value="1"/>
</dbReference>
<evidence type="ECO:0000313" key="4">
    <source>
        <dbReference type="EMBL" id="CUS42536.1"/>
    </source>
</evidence>
<feature type="domain" description="GGDEF" evidence="3">
    <location>
        <begin position="845"/>
        <end position="977"/>
    </location>
</feature>
<dbReference type="PANTHER" id="PTHR33121">
    <property type="entry name" value="CYCLIC DI-GMP PHOSPHODIESTERASE PDEF"/>
    <property type="match status" value="1"/>
</dbReference>
<dbReference type="CDD" id="cd01949">
    <property type="entry name" value="GGDEF"/>
    <property type="match status" value="1"/>
</dbReference>
<dbReference type="InterPro" id="IPR012434">
    <property type="entry name" value="DUF1631"/>
</dbReference>
<dbReference type="EMBL" id="CZQC01000067">
    <property type="protein sequence ID" value="CUS42536.1"/>
    <property type="molecule type" value="Genomic_DNA"/>
</dbReference>
<dbReference type="Gene3D" id="2.40.10.220">
    <property type="entry name" value="predicted glycosyltransferase like domains"/>
    <property type="match status" value="1"/>
</dbReference>
<organism evidence="4">
    <name type="scientific">hydrothermal vent metagenome</name>
    <dbReference type="NCBI Taxonomy" id="652676"/>
    <lineage>
        <taxon>unclassified sequences</taxon>
        <taxon>metagenomes</taxon>
        <taxon>ecological metagenomes</taxon>
    </lineage>
</organism>
<evidence type="ECO:0000256" key="1">
    <source>
        <dbReference type="SAM" id="MobiDB-lite"/>
    </source>
</evidence>
<feature type="region of interest" description="Disordered" evidence="1">
    <location>
        <begin position="315"/>
        <end position="371"/>
    </location>
</feature>
<dbReference type="InterPro" id="IPR000160">
    <property type="entry name" value="GGDEF_dom"/>
</dbReference>
<gene>
    <name evidence="4" type="ORF">MGWOODY_Tha1859</name>
</gene>
<evidence type="ECO:0000259" key="3">
    <source>
        <dbReference type="PROSITE" id="PS50887"/>
    </source>
</evidence>
<dbReference type="SMART" id="SM00267">
    <property type="entry name" value="GGDEF"/>
    <property type="match status" value="1"/>
</dbReference>